<protein>
    <recommendedName>
        <fullName evidence="4">Integral membrane protein</fullName>
    </recommendedName>
</protein>
<evidence type="ECO:0000256" key="1">
    <source>
        <dbReference type="SAM" id="Phobius"/>
    </source>
</evidence>
<dbReference type="InterPro" id="IPR009571">
    <property type="entry name" value="SUR7/Rim9-like_fungi"/>
</dbReference>
<dbReference type="PANTHER" id="PTHR28019:SF2">
    <property type="entry name" value="CELL MEMBRANE PROTEIN YLR413W-RELATED"/>
    <property type="match status" value="1"/>
</dbReference>
<dbReference type="GO" id="GO:0051285">
    <property type="term" value="C:cell cortex of cell tip"/>
    <property type="evidence" value="ECO:0007669"/>
    <property type="project" value="TreeGrafter"/>
</dbReference>
<reference evidence="2" key="1">
    <citation type="journal article" date="2023" name="Mol. Phylogenet. Evol.">
        <title>Genome-scale phylogeny and comparative genomics of the fungal order Sordariales.</title>
        <authorList>
            <person name="Hensen N."/>
            <person name="Bonometti L."/>
            <person name="Westerberg I."/>
            <person name="Brannstrom I.O."/>
            <person name="Guillou S."/>
            <person name="Cros-Aarteil S."/>
            <person name="Calhoun S."/>
            <person name="Haridas S."/>
            <person name="Kuo A."/>
            <person name="Mondo S."/>
            <person name="Pangilinan J."/>
            <person name="Riley R."/>
            <person name="LaButti K."/>
            <person name="Andreopoulos B."/>
            <person name="Lipzen A."/>
            <person name="Chen C."/>
            <person name="Yan M."/>
            <person name="Daum C."/>
            <person name="Ng V."/>
            <person name="Clum A."/>
            <person name="Steindorff A."/>
            <person name="Ohm R.A."/>
            <person name="Martin F."/>
            <person name="Silar P."/>
            <person name="Natvig D.O."/>
            <person name="Lalanne C."/>
            <person name="Gautier V."/>
            <person name="Ament-Velasquez S.L."/>
            <person name="Kruys A."/>
            <person name="Hutchinson M.I."/>
            <person name="Powell A.J."/>
            <person name="Barry K."/>
            <person name="Miller A.N."/>
            <person name="Grigoriev I.V."/>
            <person name="Debuchy R."/>
            <person name="Gladieux P."/>
            <person name="Hiltunen Thoren M."/>
            <person name="Johannesson H."/>
        </authorList>
    </citation>
    <scope>NUCLEOTIDE SEQUENCE</scope>
    <source>
        <strain evidence="2">CBS 123565</strain>
    </source>
</reference>
<comment type="caution">
    <text evidence="2">The sequence shown here is derived from an EMBL/GenBank/DDBJ whole genome shotgun (WGS) entry which is preliminary data.</text>
</comment>
<accession>A0AAN6UE82</accession>
<reference evidence="2" key="2">
    <citation type="submission" date="2023-05" db="EMBL/GenBank/DDBJ databases">
        <authorList>
            <consortium name="Lawrence Berkeley National Laboratory"/>
            <person name="Steindorff A."/>
            <person name="Hensen N."/>
            <person name="Bonometti L."/>
            <person name="Westerberg I."/>
            <person name="Brannstrom I.O."/>
            <person name="Guillou S."/>
            <person name="Cros-Aarteil S."/>
            <person name="Calhoun S."/>
            <person name="Haridas S."/>
            <person name="Kuo A."/>
            <person name="Mondo S."/>
            <person name="Pangilinan J."/>
            <person name="Riley R."/>
            <person name="Labutti K."/>
            <person name="Andreopoulos B."/>
            <person name="Lipzen A."/>
            <person name="Chen C."/>
            <person name="Yanf M."/>
            <person name="Daum C."/>
            <person name="Ng V."/>
            <person name="Clum A."/>
            <person name="Ohm R."/>
            <person name="Martin F."/>
            <person name="Silar P."/>
            <person name="Natvig D."/>
            <person name="Lalanne C."/>
            <person name="Gautier V."/>
            <person name="Ament-Velasquez S.L."/>
            <person name="Kruys A."/>
            <person name="Hutchinson M.I."/>
            <person name="Powell A.J."/>
            <person name="Barry K."/>
            <person name="Miller A.N."/>
            <person name="Grigoriev I.V."/>
            <person name="Debuchy R."/>
            <person name="Gladieux P."/>
            <person name="Thoren M.H."/>
            <person name="Johannesson H."/>
        </authorList>
    </citation>
    <scope>NUCLEOTIDE SEQUENCE</scope>
    <source>
        <strain evidence="2">CBS 123565</strain>
    </source>
</reference>
<organism evidence="2 3">
    <name type="scientific">Trichocladium antarcticum</name>
    <dbReference type="NCBI Taxonomy" id="1450529"/>
    <lineage>
        <taxon>Eukaryota</taxon>
        <taxon>Fungi</taxon>
        <taxon>Dikarya</taxon>
        <taxon>Ascomycota</taxon>
        <taxon>Pezizomycotina</taxon>
        <taxon>Sordariomycetes</taxon>
        <taxon>Sordariomycetidae</taxon>
        <taxon>Sordariales</taxon>
        <taxon>Chaetomiaceae</taxon>
        <taxon>Trichocladium</taxon>
    </lineage>
</organism>
<proteinExistence type="predicted"/>
<dbReference type="GO" id="GO:0031505">
    <property type="term" value="P:fungal-type cell wall organization"/>
    <property type="evidence" value="ECO:0007669"/>
    <property type="project" value="TreeGrafter"/>
</dbReference>
<evidence type="ECO:0000313" key="2">
    <source>
        <dbReference type="EMBL" id="KAK4131368.1"/>
    </source>
</evidence>
<sequence length="297" mass="32741">MGLPSILRPRKKNLTEKNAPLSPTTAASQEQSVQDVEVNDATVKRVTRRRKWFALSVSGAYLLSWIFLVLVMIGNTYPRAVLNSIYFFKLDLADIIPVSVPNARLINSIAQSIGLHDFYQVGLWNFCEGYINEGITYCSTPETLYWFNPVEILTSELLAGASIALPTEVVTILTVLRITSQIMFGFFLTGTVLAFLLVPLSLLAIRSRWWSLPLGIASFLEMVLVLAASIVGTAISVAFKYAAEAQQELNIRADVGVKMLVFVWLATAFSVWAFAVHAGMGCCYNLGDMAWLGMAQA</sequence>
<feature type="transmembrane region" description="Helical" evidence="1">
    <location>
        <begin position="52"/>
        <end position="73"/>
    </location>
</feature>
<gene>
    <name evidence="2" type="ORF">BT67DRAFT_486332</name>
</gene>
<dbReference type="AlphaFoldDB" id="A0AAN6UE82"/>
<dbReference type="Pfam" id="PF06687">
    <property type="entry name" value="SUR7"/>
    <property type="match status" value="1"/>
</dbReference>
<evidence type="ECO:0000313" key="3">
    <source>
        <dbReference type="Proteomes" id="UP001304895"/>
    </source>
</evidence>
<dbReference type="GO" id="GO:0005886">
    <property type="term" value="C:plasma membrane"/>
    <property type="evidence" value="ECO:0007669"/>
    <property type="project" value="InterPro"/>
</dbReference>
<feature type="transmembrane region" description="Helical" evidence="1">
    <location>
        <begin position="157"/>
        <end position="176"/>
    </location>
</feature>
<name>A0AAN6UE82_9PEZI</name>
<feature type="transmembrane region" description="Helical" evidence="1">
    <location>
        <begin position="216"/>
        <end position="239"/>
    </location>
</feature>
<evidence type="ECO:0008006" key="4">
    <source>
        <dbReference type="Google" id="ProtNLM"/>
    </source>
</evidence>
<keyword evidence="1" id="KW-0812">Transmembrane</keyword>
<feature type="transmembrane region" description="Helical" evidence="1">
    <location>
        <begin position="260"/>
        <end position="287"/>
    </location>
</feature>
<dbReference type="InterPro" id="IPR052413">
    <property type="entry name" value="SUR7_domain"/>
</dbReference>
<keyword evidence="3" id="KW-1185">Reference proteome</keyword>
<feature type="transmembrane region" description="Helical" evidence="1">
    <location>
        <begin position="183"/>
        <end position="204"/>
    </location>
</feature>
<dbReference type="PANTHER" id="PTHR28019">
    <property type="entry name" value="CELL MEMBRANE PROTEIN YLR413W-RELATED"/>
    <property type="match status" value="1"/>
</dbReference>
<keyword evidence="1" id="KW-0472">Membrane</keyword>
<keyword evidence="1" id="KW-1133">Transmembrane helix</keyword>
<dbReference type="EMBL" id="MU853425">
    <property type="protein sequence ID" value="KAK4131368.1"/>
    <property type="molecule type" value="Genomic_DNA"/>
</dbReference>
<dbReference type="Proteomes" id="UP001304895">
    <property type="component" value="Unassembled WGS sequence"/>
</dbReference>